<dbReference type="Gene3D" id="2.60.40.10">
    <property type="entry name" value="Immunoglobulins"/>
    <property type="match status" value="2"/>
</dbReference>
<evidence type="ECO:0000256" key="6">
    <source>
        <dbReference type="ARBA" id="ARBA00023157"/>
    </source>
</evidence>
<dbReference type="InterPro" id="IPR007110">
    <property type="entry name" value="Ig-like_dom"/>
</dbReference>
<dbReference type="InterPro" id="IPR053896">
    <property type="entry name" value="BTN3A2-like_Ig-C"/>
</dbReference>
<dbReference type="PROSITE" id="PS50835">
    <property type="entry name" value="IG_LIKE"/>
    <property type="match status" value="2"/>
</dbReference>
<dbReference type="Pfam" id="PF07686">
    <property type="entry name" value="V-set"/>
    <property type="match status" value="1"/>
</dbReference>
<dbReference type="FunFam" id="2.60.40.10:FF:000088">
    <property type="entry name" value="Butyrophilin subfamily 1 member A1"/>
    <property type="match status" value="1"/>
</dbReference>
<dbReference type="GO" id="GO:0050852">
    <property type="term" value="P:T cell receptor signaling pathway"/>
    <property type="evidence" value="ECO:0007669"/>
    <property type="project" value="TreeGrafter"/>
</dbReference>
<comment type="similarity">
    <text evidence="9">Belongs to the SKINT family.</text>
</comment>
<proteinExistence type="inferred from homology"/>
<comment type="subcellular location">
    <subcellularLocation>
        <location evidence="1">Membrane</location>
    </subcellularLocation>
</comment>
<evidence type="ECO:0000256" key="4">
    <source>
        <dbReference type="ARBA" id="ARBA00022989"/>
    </source>
</evidence>
<dbReference type="InterPro" id="IPR013106">
    <property type="entry name" value="Ig_V-set"/>
</dbReference>
<name>A0A7N6BZ77_ANATE</name>
<keyword evidence="7" id="KW-0325">Glycoprotein</keyword>
<dbReference type="Pfam" id="PF22705">
    <property type="entry name" value="C2-set_3"/>
    <property type="match status" value="1"/>
</dbReference>
<dbReference type="Proteomes" id="UP000265040">
    <property type="component" value="Chromosome 18"/>
</dbReference>
<feature type="compositionally biased region" description="Basic and acidic residues" evidence="11">
    <location>
        <begin position="290"/>
        <end position="311"/>
    </location>
</feature>
<dbReference type="PANTHER" id="PTHR24100">
    <property type="entry name" value="BUTYROPHILIN"/>
    <property type="match status" value="1"/>
</dbReference>
<organism evidence="15 16">
    <name type="scientific">Anabas testudineus</name>
    <name type="common">Climbing perch</name>
    <name type="synonym">Anthias testudineus</name>
    <dbReference type="NCBI Taxonomy" id="64144"/>
    <lineage>
        <taxon>Eukaryota</taxon>
        <taxon>Metazoa</taxon>
        <taxon>Chordata</taxon>
        <taxon>Craniata</taxon>
        <taxon>Vertebrata</taxon>
        <taxon>Euteleostomi</taxon>
        <taxon>Actinopterygii</taxon>
        <taxon>Neopterygii</taxon>
        <taxon>Teleostei</taxon>
        <taxon>Neoteleostei</taxon>
        <taxon>Acanthomorphata</taxon>
        <taxon>Anabantaria</taxon>
        <taxon>Anabantiformes</taxon>
        <taxon>Anabantoidei</taxon>
        <taxon>Anabantidae</taxon>
        <taxon>Anabas</taxon>
    </lineage>
</organism>
<dbReference type="Ensembl" id="ENSATET00000069125.2">
    <property type="protein sequence ID" value="ENSATEP00000070280.2"/>
    <property type="gene ID" value="ENSATEG00000012872.3"/>
</dbReference>
<evidence type="ECO:0000256" key="12">
    <source>
        <dbReference type="SAM" id="Phobius"/>
    </source>
</evidence>
<feature type="domain" description="Ig-like" evidence="14">
    <location>
        <begin position="49"/>
        <end position="148"/>
    </location>
</feature>
<dbReference type="InterPro" id="IPR003599">
    <property type="entry name" value="Ig_sub"/>
</dbReference>
<dbReference type="FunFam" id="2.60.40.10:FF:000142">
    <property type="entry name" value="V-set domain-containing T-cell activation inhibitor 1"/>
    <property type="match status" value="1"/>
</dbReference>
<dbReference type="GeneTree" id="ENSGT01050000244843"/>
<feature type="signal peptide" evidence="13">
    <location>
        <begin position="1"/>
        <end position="33"/>
    </location>
</feature>
<evidence type="ECO:0000313" key="15">
    <source>
        <dbReference type="Ensembl" id="ENSATEP00000070280.2"/>
    </source>
</evidence>
<dbReference type="InterPro" id="IPR050504">
    <property type="entry name" value="IgSF_BTN/MOG"/>
</dbReference>
<feature type="domain" description="Ig-like" evidence="14">
    <location>
        <begin position="154"/>
        <end position="242"/>
    </location>
</feature>
<evidence type="ECO:0000256" key="13">
    <source>
        <dbReference type="SAM" id="SignalP"/>
    </source>
</evidence>
<dbReference type="SMART" id="SM00409">
    <property type="entry name" value="IG"/>
    <property type="match status" value="1"/>
</dbReference>
<feature type="coiled-coil region" evidence="10">
    <location>
        <begin position="545"/>
        <end position="593"/>
    </location>
</feature>
<evidence type="ECO:0000256" key="1">
    <source>
        <dbReference type="ARBA" id="ARBA00004370"/>
    </source>
</evidence>
<dbReference type="AlphaFoldDB" id="A0A7N6BZ77"/>
<dbReference type="InterPro" id="IPR036179">
    <property type="entry name" value="Ig-like_dom_sf"/>
</dbReference>
<keyword evidence="8" id="KW-0393">Immunoglobulin domain</keyword>
<dbReference type="GO" id="GO:0050863">
    <property type="term" value="P:regulation of T cell activation"/>
    <property type="evidence" value="ECO:0007669"/>
    <property type="project" value="UniProtKB-ARBA"/>
</dbReference>
<feature type="region of interest" description="Disordered" evidence="11">
    <location>
        <begin position="288"/>
        <end position="311"/>
    </location>
</feature>
<evidence type="ECO:0000256" key="2">
    <source>
        <dbReference type="ARBA" id="ARBA00022692"/>
    </source>
</evidence>
<keyword evidence="10" id="KW-0175">Coiled coil</keyword>
<feature type="chain" id="PRO_5043972097" description="Ig-like domain-containing protein" evidence="13">
    <location>
        <begin position="34"/>
        <end position="618"/>
    </location>
</feature>
<dbReference type="InterPro" id="IPR013783">
    <property type="entry name" value="Ig-like_fold"/>
</dbReference>
<keyword evidence="3 13" id="KW-0732">Signal</keyword>
<dbReference type="GO" id="GO:0009897">
    <property type="term" value="C:external side of plasma membrane"/>
    <property type="evidence" value="ECO:0007669"/>
    <property type="project" value="TreeGrafter"/>
</dbReference>
<dbReference type="GO" id="GO:0042110">
    <property type="term" value="P:T cell activation"/>
    <property type="evidence" value="ECO:0007669"/>
    <property type="project" value="UniProtKB-ARBA"/>
</dbReference>
<keyword evidence="16" id="KW-1185">Reference proteome</keyword>
<dbReference type="PANTHER" id="PTHR24100:SF151">
    <property type="entry name" value="ICOS LIGAND"/>
    <property type="match status" value="1"/>
</dbReference>
<reference evidence="15" key="1">
    <citation type="submission" date="2021-04" db="EMBL/GenBank/DDBJ databases">
        <authorList>
            <consortium name="Wellcome Sanger Institute Data Sharing"/>
        </authorList>
    </citation>
    <scope>NUCLEOTIDE SEQUENCE [LARGE SCALE GENOMIC DNA]</scope>
</reference>
<evidence type="ECO:0000256" key="10">
    <source>
        <dbReference type="SAM" id="Coils"/>
    </source>
</evidence>
<reference evidence="15" key="2">
    <citation type="submission" date="2025-08" db="UniProtKB">
        <authorList>
            <consortium name="Ensembl"/>
        </authorList>
    </citation>
    <scope>IDENTIFICATION</scope>
</reference>
<dbReference type="GO" id="GO:0005102">
    <property type="term" value="F:signaling receptor binding"/>
    <property type="evidence" value="ECO:0007669"/>
    <property type="project" value="TreeGrafter"/>
</dbReference>
<accession>A0A7N6BZ77</accession>
<reference evidence="15" key="3">
    <citation type="submission" date="2025-09" db="UniProtKB">
        <authorList>
            <consortium name="Ensembl"/>
        </authorList>
    </citation>
    <scope>IDENTIFICATION</scope>
</reference>
<evidence type="ECO:0000256" key="3">
    <source>
        <dbReference type="ARBA" id="ARBA00022729"/>
    </source>
</evidence>
<evidence type="ECO:0000259" key="14">
    <source>
        <dbReference type="PROSITE" id="PS50835"/>
    </source>
</evidence>
<evidence type="ECO:0000256" key="9">
    <source>
        <dbReference type="ARBA" id="ARBA00038221"/>
    </source>
</evidence>
<sequence length="618" mass="71198">MMLSHSNRKPLISCLGAIRVLVFHLSLTQVCRGQSHLIGPSQPIVAELGDDIILPCQLNPAEDAAGMTLEWTRPDLNPRFVHVWRSGQVLDGKTHKSFEGRTSLFINELKDGNISLKLSNVKLSDHGTYRCFIPAQDKQMFVELVTVSGAVSSPLLTLVGLDQATSGVVLQCESKGWYPEPELLWLDAEGKILSAGPTETVRGPDDLYTVSSRLTVEKRHSNNITCRVQQKKSNQIRETQIHVPDDFFNIQSSFCAVTVGLTVTLAVCILFISLLVFFMWKKNMMKPKRRQWDESDKGEKQSLTKIKNKDQVFTEEEREKEQLMTREKITVKTKHIQQKQTELQQLQEKIQSTQQNLQTLNEKLENKKKELEKPTSLLSNWFSSSQKAEAEREVEMLKKELETTETELKTKINESEDKQAEIQQLEVEIQRMETNNTEMKNVQQSADKRSECTQNQLKTENEELIQIKRHVNQLMAEVQKLNEEKQRSEDQRQQLEKELETKKQELVTQLQANAGDKNGSETLKQLRGNTITKVLKQPKDTEEDKKEAKTLKEVLEKMLTELLKQPQDTEEDKKEAKTLKEVLEKMLTEFKKQLWAEVLKRMNETETLKNLLENMNEE</sequence>
<evidence type="ECO:0000313" key="16">
    <source>
        <dbReference type="Proteomes" id="UP000265040"/>
    </source>
</evidence>
<protein>
    <recommendedName>
        <fullName evidence="14">Ig-like domain-containing protein</fullName>
    </recommendedName>
</protein>
<dbReference type="GO" id="GO:0001817">
    <property type="term" value="P:regulation of cytokine production"/>
    <property type="evidence" value="ECO:0007669"/>
    <property type="project" value="TreeGrafter"/>
</dbReference>
<evidence type="ECO:0000256" key="11">
    <source>
        <dbReference type="SAM" id="MobiDB-lite"/>
    </source>
</evidence>
<evidence type="ECO:0000256" key="8">
    <source>
        <dbReference type="ARBA" id="ARBA00023319"/>
    </source>
</evidence>
<keyword evidence="2 12" id="KW-0812">Transmembrane</keyword>
<keyword evidence="4 12" id="KW-1133">Transmembrane helix</keyword>
<keyword evidence="5 12" id="KW-0472">Membrane</keyword>
<dbReference type="SUPFAM" id="SSF48726">
    <property type="entry name" value="Immunoglobulin"/>
    <property type="match status" value="2"/>
</dbReference>
<evidence type="ECO:0000256" key="5">
    <source>
        <dbReference type="ARBA" id="ARBA00023136"/>
    </source>
</evidence>
<feature type="transmembrane region" description="Helical" evidence="12">
    <location>
        <begin position="256"/>
        <end position="280"/>
    </location>
</feature>
<dbReference type="GO" id="GO:1903037">
    <property type="term" value="P:regulation of leukocyte cell-cell adhesion"/>
    <property type="evidence" value="ECO:0007669"/>
    <property type="project" value="UniProtKB-ARBA"/>
</dbReference>
<evidence type="ECO:0000256" key="7">
    <source>
        <dbReference type="ARBA" id="ARBA00023180"/>
    </source>
</evidence>
<keyword evidence="6" id="KW-1015">Disulfide bond</keyword>
<feature type="coiled-coil region" evidence="10">
    <location>
        <begin position="329"/>
        <end position="512"/>
    </location>
</feature>